<evidence type="ECO:0000313" key="3">
    <source>
        <dbReference type="Proteomes" id="UP001202248"/>
    </source>
</evidence>
<comment type="caution">
    <text evidence="2">The sequence shown here is derived from an EMBL/GenBank/DDBJ whole genome shotgun (WGS) entry which is preliminary data.</text>
</comment>
<gene>
    <name evidence="2" type="ORF">MKP09_19780</name>
</gene>
<dbReference type="InterPro" id="IPR011322">
    <property type="entry name" value="N-reg_PII-like_a/b"/>
</dbReference>
<dbReference type="Pfam" id="PF09413">
    <property type="entry name" value="DUF2007"/>
    <property type="match status" value="1"/>
</dbReference>
<accession>A0ABS9SNZ5</accession>
<dbReference type="Proteomes" id="UP001202248">
    <property type="component" value="Unassembled WGS sequence"/>
</dbReference>
<dbReference type="SUPFAM" id="SSF54913">
    <property type="entry name" value="GlnB-like"/>
    <property type="match status" value="1"/>
</dbReference>
<dbReference type="Gene3D" id="3.30.70.790">
    <property type="entry name" value="UreE, C-terminal domain"/>
    <property type="match status" value="1"/>
</dbReference>
<evidence type="ECO:0000313" key="2">
    <source>
        <dbReference type="EMBL" id="MCH5599991.1"/>
    </source>
</evidence>
<protein>
    <submittedName>
        <fullName evidence="2">DUF2007 domain-containing protein</fullName>
    </submittedName>
</protein>
<reference evidence="2 3" key="1">
    <citation type="submission" date="2022-02" db="EMBL/GenBank/DDBJ databases">
        <authorList>
            <person name="Min J."/>
        </authorList>
    </citation>
    <scope>NUCLEOTIDE SEQUENCE [LARGE SCALE GENOMIC DNA]</scope>
    <source>
        <strain evidence="2 3">GR10-1</strain>
    </source>
</reference>
<dbReference type="RefSeq" id="WP_240832009.1">
    <property type="nucleotide sequence ID" value="NZ_JAKWBL010000004.1"/>
</dbReference>
<name>A0ABS9SNZ5_9BACT</name>
<proteinExistence type="predicted"/>
<dbReference type="EMBL" id="JAKWBL010000004">
    <property type="protein sequence ID" value="MCH5599991.1"/>
    <property type="molecule type" value="Genomic_DNA"/>
</dbReference>
<feature type="domain" description="DUF2007" evidence="1">
    <location>
        <begin position="11"/>
        <end position="67"/>
    </location>
</feature>
<keyword evidence="3" id="KW-1185">Reference proteome</keyword>
<evidence type="ECO:0000259" key="1">
    <source>
        <dbReference type="Pfam" id="PF09413"/>
    </source>
</evidence>
<sequence>MKFFIAAVYDDYISAHLAMGRLQDEHINCWLKDENTVTMITANTVGGIKLMVAEPQIERALALIANNEESGRQ</sequence>
<dbReference type="InterPro" id="IPR018551">
    <property type="entry name" value="DUF2007"/>
</dbReference>
<organism evidence="2 3">
    <name type="scientific">Niabella ginsengisoli</name>
    <dbReference type="NCBI Taxonomy" id="522298"/>
    <lineage>
        <taxon>Bacteria</taxon>
        <taxon>Pseudomonadati</taxon>
        <taxon>Bacteroidota</taxon>
        <taxon>Chitinophagia</taxon>
        <taxon>Chitinophagales</taxon>
        <taxon>Chitinophagaceae</taxon>
        <taxon>Niabella</taxon>
    </lineage>
</organism>